<dbReference type="Gene3D" id="1.50.40.10">
    <property type="entry name" value="Mitochondrial carrier domain"/>
    <property type="match status" value="1"/>
</dbReference>
<dbReference type="OrthoDB" id="14252at2759"/>
<dbReference type="InterPro" id="IPR050567">
    <property type="entry name" value="Mitochondrial_Carrier"/>
</dbReference>
<comment type="similarity">
    <text evidence="2 10">Belongs to the mitochondrial carrier (TC 2.A.29) family.</text>
</comment>
<dbReference type="PRINTS" id="PR00926">
    <property type="entry name" value="MITOCARRIER"/>
</dbReference>
<dbReference type="EMBL" id="KL197712">
    <property type="protein sequence ID" value="KDQ61793.1"/>
    <property type="molecule type" value="Genomic_DNA"/>
</dbReference>
<name>A0A067Q406_9AGAM</name>
<dbReference type="PROSITE" id="PS50920">
    <property type="entry name" value="SOLCAR"/>
    <property type="match status" value="3"/>
</dbReference>
<keyword evidence="6 11" id="KW-1133">Transmembrane helix</keyword>
<dbReference type="GO" id="GO:0031966">
    <property type="term" value="C:mitochondrial membrane"/>
    <property type="evidence" value="ECO:0007669"/>
    <property type="project" value="UniProtKB-SubCell"/>
</dbReference>
<dbReference type="InParanoid" id="A0A067Q406"/>
<feature type="repeat" description="Solcar" evidence="9">
    <location>
        <begin position="106"/>
        <end position="189"/>
    </location>
</feature>
<evidence type="ECO:0000256" key="2">
    <source>
        <dbReference type="ARBA" id="ARBA00006375"/>
    </source>
</evidence>
<dbReference type="AlphaFoldDB" id="A0A067Q406"/>
<dbReference type="HOGENOM" id="CLU_015166_16_0_1"/>
<evidence type="ECO:0000313" key="13">
    <source>
        <dbReference type="Proteomes" id="UP000027265"/>
    </source>
</evidence>
<dbReference type="InterPro" id="IPR023395">
    <property type="entry name" value="MCP_dom_sf"/>
</dbReference>
<evidence type="ECO:0000256" key="7">
    <source>
        <dbReference type="ARBA" id="ARBA00023128"/>
    </source>
</evidence>
<sequence>MGSNGENAPGLDPTVDFIAGTVSGMAALCVGYPFDTVKVRFQNPETSAKYRTTFGAVGTIIREERFVGLYKGIGSPLAGCAFLNGLIFASYRFFMKVQLKSEKDVPTLAQVGLAGAGSGIVSSVITTPMELIKIHQQNALHSSASARAAAVEIFKQFGIRGLYRGITVTALRDIGYGAYFASYEATCRLLSHTPSSSASDHSSLISEAESELGTLSWPALLVAGGVAGVTGWLATFPLDVVKTRVQSTFPTSSKDPYRNTLSTIIHSYRAEGLGVFFRGLAPTLIRAIPVNMVTFATFEGVVHALS</sequence>
<evidence type="ECO:0000256" key="8">
    <source>
        <dbReference type="ARBA" id="ARBA00023136"/>
    </source>
</evidence>
<dbReference type="PANTHER" id="PTHR45624">
    <property type="entry name" value="MITOCHONDRIAL BASIC AMINO ACIDS TRANSPORTER-RELATED"/>
    <property type="match status" value="1"/>
</dbReference>
<dbReference type="SUPFAM" id="SSF103506">
    <property type="entry name" value="Mitochondrial carrier"/>
    <property type="match status" value="1"/>
</dbReference>
<gene>
    <name evidence="12" type="ORF">JAAARDRAFT_522497</name>
</gene>
<proteinExistence type="inferred from homology"/>
<evidence type="ECO:0000256" key="10">
    <source>
        <dbReference type="RuleBase" id="RU000488"/>
    </source>
</evidence>
<reference evidence="13" key="1">
    <citation type="journal article" date="2014" name="Proc. Natl. Acad. Sci. U.S.A.">
        <title>Extensive sampling of basidiomycete genomes demonstrates inadequacy of the white-rot/brown-rot paradigm for wood decay fungi.</title>
        <authorList>
            <person name="Riley R."/>
            <person name="Salamov A.A."/>
            <person name="Brown D.W."/>
            <person name="Nagy L.G."/>
            <person name="Floudas D."/>
            <person name="Held B.W."/>
            <person name="Levasseur A."/>
            <person name="Lombard V."/>
            <person name="Morin E."/>
            <person name="Otillar R."/>
            <person name="Lindquist E.A."/>
            <person name="Sun H."/>
            <person name="LaButti K.M."/>
            <person name="Schmutz J."/>
            <person name="Jabbour D."/>
            <person name="Luo H."/>
            <person name="Baker S.E."/>
            <person name="Pisabarro A.G."/>
            <person name="Walton J.D."/>
            <person name="Blanchette R.A."/>
            <person name="Henrissat B."/>
            <person name="Martin F."/>
            <person name="Cullen D."/>
            <person name="Hibbett D.S."/>
            <person name="Grigoriev I.V."/>
        </authorList>
    </citation>
    <scope>NUCLEOTIDE SEQUENCE [LARGE SCALE GENOMIC DNA]</scope>
    <source>
        <strain evidence="13">MUCL 33604</strain>
    </source>
</reference>
<comment type="subcellular location">
    <subcellularLocation>
        <location evidence="1">Mitochondrion membrane</location>
        <topology evidence="1">Multi-pass membrane protein</topology>
    </subcellularLocation>
</comment>
<dbReference type="PANTHER" id="PTHR45624:SF10">
    <property type="entry name" value="SLC (SOLUTE CARRIER) HOMOLOG"/>
    <property type="match status" value="1"/>
</dbReference>
<evidence type="ECO:0000256" key="1">
    <source>
        <dbReference type="ARBA" id="ARBA00004225"/>
    </source>
</evidence>
<keyword evidence="13" id="KW-1185">Reference proteome</keyword>
<feature type="transmembrane region" description="Helical" evidence="11">
    <location>
        <begin position="73"/>
        <end position="94"/>
    </location>
</feature>
<evidence type="ECO:0000256" key="3">
    <source>
        <dbReference type="ARBA" id="ARBA00022448"/>
    </source>
</evidence>
<keyword evidence="7" id="KW-0496">Mitochondrion</keyword>
<evidence type="ECO:0000256" key="9">
    <source>
        <dbReference type="PROSITE-ProRule" id="PRU00282"/>
    </source>
</evidence>
<dbReference type="Pfam" id="PF00153">
    <property type="entry name" value="Mito_carr"/>
    <property type="match status" value="3"/>
</dbReference>
<dbReference type="InterPro" id="IPR002067">
    <property type="entry name" value="MCP"/>
</dbReference>
<evidence type="ECO:0000256" key="4">
    <source>
        <dbReference type="ARBA" id="ARBA00022692"/>
    </source>
</evidence>
<evidence type="ECO:0000256" key="11">
    <source>
        <dbReference type="SAM" id="Phobius"/>
    </source>
</evidence>
<protein>
    <recommendedName>
        <fullName evidence="14">Mitochondrial carrier</fullName>
    </recommendedName>
</protein>
<feature type="repeat" description="Solcar" evidence="9">
    <location>
        <begin position="215"/>
        <end position="304"/>
    </location>
</feature>
<organism evidence="12 13">
    <name type="scientific">Jaapia argillacea MUCL 33604</name>
    <dbReference type="NCBI Taxonomy" id="933084"/>
    <lineage>
        <taxon>Eukaryota</taxon>
        <taxon>Fungi</taxon>
        <taxon>Dikarya</taxon>
        <taxon>Basidiomycota</taxon>
        <taxon>Agaricomycotina</taxon>
        <taxon>Agaricomycetes</taxon>
        <taxon>Agaricomycetidae</taxon>
        <taxon>Jaapiales</taxon>
        <taxon>Jaapiaceae</taxon>
        <taxon>Jaapia</taxon>
    </lineage>
</organism>
<dbReference type="InterPro" id="IPR018108">
    <property type="entry name" value="MCP_transmembrane"/>
</dbReference>
<feature type="repeat" description="Solcar" evidence="9">
    <location>
        <begin position="11"/>
        <end position="97"/>
    </location>
</feature>
<evidence type="ECO:0000313" key="12">
    <source>
        <dbReference type="EMBL" id="KDQ61793.1"/>
    </source>
</evidence>
<evidence type="ECO:0008006" key="14">
    <source>
        <dbReference type="Google" id="ProtNLM"/>
    </source>
</evidence>
<keyword evidence="8 9" id="KW-0472">Membrane</keyword>
<keyword evidence="3 10" id="KW-0813">Transport</keyword>
<dbReference type="GO" id="GO:0022857">
    <property type="term" value="F:transmembrane transporter activity"/>
    <property type="evidence" value="ECO:0007669"/>
    <property type="project" value="TreeGrafter"/>
</dbReference>
<accession>A0A067Q406</accession>
<keyword evidence="5" id="KW-0677">Repeat</keyword>
<evidence type="ECO:0000256" key="6">
    <source>
        <dbReference type="ARBA" id="ARBA00022989"/>
    </source>
</evidence>
<dbReference type="Proteomes" id="UP000027265">
    <property type="component" value="Unassembled WGS sequence"/>
</dbReference>
<evidence type="ECO:0000256" key="5">
    <source>
        <dbReference type="ARBA" id="ARBA00022737"/>
    </source>
</evidence>
<keyword evidence="4 9" id="KW-0812">Transmembrane</keyword>